<accession>A0A1H9STR7</accession>
<proteinExistence type="predicted"/>
<dbReference type="InterPro" id="IPR050490">
    <property type="entry name" value="Bact_solute-bd_prot1"/>
</dbReference>
<feature type="region of interest" description="Disordered" evidence="1">
    <location>
        <begin position="20"/>
        <end position="69"/>
    </location>
</feature>
<organism evidence="3 4">
    <name type="scientific">Butyrivibrio fibrisolvens</name>
    <dbReference type="NCBI Taxonomy" id="831"/>
    <lineage>
        <taxon>Bacteria</taxon>
        <taxon>Bacillati</taxon>
        <taxon>Bacillota</taxon>
        <taxon>Clostridia</taxon>
        <taxon>Lachnospirales</taxon>
        <taxon>Lachnospiraceae</taxon>
        <taxon>Butyrivibrio</taxon>
    </lineage>
</organism>
<feature type="compositionally biased region" description="Acidic residues" evidence="1">
    <location>
        <begin position="51"/>
        <end position="62"/>
    </location>
</feature>
<gene>
    <name evidence="3" type="ORF">SAMN04487884_11310</name>
</gene>
<evidence type="ECO:0000256" key="1">
    <source>
        <dbReference type="SAM" id="MobiDB-lite"/>
    </source>
</evidence>
<dbReference type="SUPFAM" id="SSF53850">
    <property type="entry name" value="Periplasmic binding protein-like II"/>
    <property type="match status" value="1"/>
</dbReference>
<dbReference type="OrthoDB" id="1929810at2"/>
<dbReference type="PANTHER" id="PTHR43649">
    <property type="entry name" value="ARABINOSE-BINDING PROTEIN-RELATED"/>
    <property type="match status" value="1"/>
</dbReference>
<dbReference type="EMBL" id="FOGJ01000013">
    <property type="protein sequence ID" value="SER88412.1"/>
    <property type="molecule type" value="Genomic_DNA"/>
</dbReference>
<reference evidence="3 4" key="1">
    <citation type="submission" date="2016-10" db="EMBL/GenBank/DDBJ databases">
        <authorList>
            <person name="de Groot N.N."/>
        </authorList>
    </citation>
    <scope>NUCLEOTIDE SEQUENCE [LARGE SCALE GENOMIC DNA]</scope>
    <source>
        <strain evidence="3 4">AR40</strain>
    </source>
</reference>
<evidence type="ECO:0000313" key="4">
    <source>
        <dbReference type="Proteomes" id="UP000182584"/>
    </source>
</evidence>
<feature type="signal peptide" evidence="2">
    <location>
        <begin position="1"/>
        <end position="20"/>
    </location>
</feature>
<evidence type="ECO:0000313" key="3">
    <source>
        <dbReference type="EMBL" id="SER88412.1"/>
    </source>
</evidence>
<dbReference type="InterPro" id="IPR006059">
    <property type="entry name" value="SBP"/>
</dbReference>
<evidence type="ECO:0000256" key="2">
    <source>
        <dbReference type="SAM" id="SignalP"/>
    </source>
</evidence>
<sequence length="480" mass="51670">MKLKKLAAVLLTAAMTTTMVGCSGSTDTAPTDGTDVSENSGDTQETKDTADTGDNEGAEDVTGDTTSEPVEITVTTTFAGEDSNAQNYKDAVAKWESETGNTVSDTSATSDETFKTRIITDFETGSEPDVLFFFNGADANDFVNAGKVVSIDDIRAEFPDYASNMNDDLIAASPADGKKYAVPVNGYWEAMFVNKEVLDAAGVEMPGADYTWDQFLEDCQKIKDAGYTPIAAALGNIPHYWWEFAIFNQQTPEDHLNIPTAADDETGAQWVEGLEDIKDIYEKGFFPDNTLSATDDETFAMFTDGKAAFLLDGSWKVGGIVGSCQSDPDDPSTLDTDKLDNFDVTYFPGKGNRKTTDLIGGLSMGYYITTKAWEDPDKRAAAVSFVSYMTSDEVVPAFAQHTASALKNAPEVDQSQFNSLQIKAMDMMSGVTSLTGAVQDLFNGDCRVSTFDGMPDIVVGNVSAADAVQEGIDVYKDTLE</sequence>
<keyword evidence="2" id="KW-0732">Signal</keyword>
<name>A0A1H9STR7_BUTFI</name>
<dbReference type="Proteomes" id="UP000182584">
    <property type="component" value="Unassembled WGS sequence"/>
</dbReference>
<feature type="chain" id="PRO_5038578381" evidence="2">
    <location>
        <begin position="21"/>
        <end position="480"/>
    </location>
</feature>
<dbReference type="PROSITE" id="PS51257">
    <property type="entry name" value="PROKAR_LIPOPROTEIN"/>
    <property type="match status" value="1"/>
</dbReference>
<dbReference type="AlphaFoldDB" id="A0A1H9STR7"/>
<dbReference type="Gene3D" id="3.40.190.10">
    <property type="entry name" value="Periplasmic binding protein-like II"/>
    <property type="match status" value="2"/>
</dbReference>
<dbReference type="Pfam" id="PF01547">
    <property type="entry name" value="SBP_bac_1"/>
    <property type="match status" value="1"/>
</dbReference>
<feature type="compositionally biased region" description="Polar residues" evidence="1">
    <location>
        <begin position="23"/>
        <end position="43"/>
    </location>
</feature>
<protein>
    <submittedName>
        <fullName evidence="3">Raffinose/stachyose/melibiose transport system substrate-binding protein</fullName>
    </submittedName>
</protein>